<evidence type="ECO:0000313" key="6">
    <source>
        <dbReference type="Proteomes" id="UP000223968"/>
    </source>
</evidence>
<evidence type="ECO:0000256" key="1">
    <source>
        <dbReference type="ARBA" id="ARBA00022737"/>
    </source>
</evidence>
<dbReference type="AlphaFoldDB" id="A0A2B7XV40"/>
<dbReference type="InterPro" id="IPR027417">
    <property type="entry name" value="P-loop_NTPase"/>
</dbReference>
<comment type="caution">
    <text evidence="5">The sequence shown here is derived from an EMBL/GenBank/DDBJ whole genome shotgun (WGS) entry which is preliminary data.</text>
</comment>
<evidence type="ECO:0000256" key="2">
    <source>
        <dbReference type="SAM" id="MobiDB-lite"/>
    </source>
</evidence>
<name>A0A2B7XV40_9EURO</name>
<dbReference type="PANTHER" id="PTHR10039">
    <property type="entry name" value="AMELOGENIN"/>
    <property type="match status" value="1"/>
</dbReference>
<accession>A0A2B7XV40</accession>
<feature type="compositionally biased region" description="Low complexity" evidence="2">
    <location>
        <begin position="931"/>
        <end position="947"/>
    </location>
</feature>
<feature type="domain" description="Nephrocystin 3-like N-terminal" evidence="3">
    <location>
        <begin position="262"/>
        <end position="442"/>
    </location>
</feature>
<evidence type="ECO:0000259" key="3">
    <source>
        <dbReference type="Pfam" id="PF24883"/>
    </source>
</evidence>
<evidence type="ECO:0000313" key="5">
    <source>
        <dbReference type="EMBL" id="PGH12448.1"/>
    </source>
</evidence>
<dbReference type="PANTHER" id="PTHR10039:SF5">
    <property type="entry name" value="NACHT DOMAIN-CONTAINING PROTEIN"/>
    <property type="match status" value="1"/>
</dbReference>
<proteinExistence type="predicted"/>
<dbReference type="InterPro" id="IPR056884">
    <property type="entry name" value="NPHP3-like_N"/>
</dbReference>
<gene>
    <name evidence="5" type="ORF">AJ79_04284</name>
</gene>
<organism evidence="5 6">
    <name type="scientific">Helicocarpus griseus UAMH5409</name>
    <dbReference type="NCBI Taxonomy" id="1447875"/>
    <lineage>
        <taxon>Eukaryota</taxon>
        <taxon>Fungi</taxon>
        <taxon>Dikarya</taxon>
        <taxon>Ascomycota</taxon>
        <taxon>Pezizomycotina</taxon>
        <taxon>Eurotiomycetes</taxon>
        <taxon>Eurotiomycetidae</taxon>
        <taxon>Onygenales</taxon>
        <taxon>Ajellomycetaceae</taxon>
        <taxon>Helicocarpus</taxon>
    </lineage>
</organism>
<feature type="domain" description="DUF7791" evidence="4">
    <location>
        <begin position="573"/>
        <end position="689"/>
    </location>
</feature>
<dbReference type="Pfam" id="PF25053">
    <property type="entry name" value="DUF7791"/>
    <property type="match status" value="1"/>
</dbReference>
<sequence length="1060" mass="122595">MDPLGALGLAANVVQFVEFGMNVIESVGEIRNSVSGTTAHNASLEIAASTLKEWSSRLATPHVSSVQTEDEKAIYLLACECHKISQDLLEFVSKIKPKNKKSKIDVFFSAIHDKWHENAKTELRERLEICRSQLTAQLGAFDRRGCFFRFWMLPRQDEIKSRLKEAIQFIKSNAHEMVSVRRKIDEINKEVCRISVDSGLRKLLQNVLDIPQREIAKHHILRSLAFGTMYQRFDQVDDAHLESFHWIFEEKIEDALKHERKMPSFINWLAKEGGIFHIAGKLGSGKSTLMKYLCEHEKAKKTLNGWSQQDEKELIFAQFFFWRAGDNDQKSISGLLRSLLHDVLERCPDLILSVFPEQWQYLTLLDWRIQPDLHLRTKEIRAAFDRLIHSPQLYKNHKLCFFIDGLDEYEETRQEDYRDMAEMILNWVKIAPNDVKLCVSSRELEDFETSFREDRRLRIHELTRNDMKNYALDRLRKYDVTNGPHATMDENKVELVDSILDLADGVFLWVALVLRSLREKLKYERQFCSLLRHIENMPKDMEPLFRHLLESIEQSDPGGAYRTFAMVLKLNEYKKKLPLLAYSFLADYENNPAFAMDNRVKNDVSKTDRVSMALARLRSQCKGLLEVPAREVPHDPYQPVNDPTERILVAHRSIFDFMNNETFQSNINRYCKGFDVNDAICQTYLAYFKIEGWKAGDPFFIIMFRQQNFDDVAPFRFFEALEQASTVCNSPEFSMDSLYRDLGRSRSMDYISWKIANDPTFFMNGGAKIKQMLWVSLDSWNIDVAPTILLTLLPPIKEGLFHLGDLTPTLGIGNTISHCFELFFTKVMKQLPLPNPAEALVFGEYIELFLKSGADEHMSARPYYENGKPWFELTGPATRRAPMNEEMQRYFSERGNKEASLEELVDFWQLPNANRIKEIIGMPPSPLNTTEDASISDLESSDSSSVCEDIATPDKEISVEEHYRQLGFGAAASERQVPKKEARDNAEAYPAITFPAKMTFVSRRPLASNPQEEMQFRKSAHQGSIRRDILVLGEFWLKLVYMSRKKNLTDQFLSAVTVQC</sequence>
<feature type="region of interest" description="Disordered" evidence="2">
    <location>
        <begin position="921"/>
        <end position="947"/>
    </location>
</feature>
<dbReference type="Gene3D" id="3.40.50.300">
    <property type="entry name" value="P-loop containing nucleotide triphosphate hydrolases"/>
    <property type="match status" value="1"/>
</dbReference>
<dbReference type="EMBL" id="PDNB01000058">
    <property type="protein sequence ID" value="PGH12448.1"/>
    <property type="molecule type" value="Genomic_DNA"/>
</dbReference>
<dbReference type="Pfam" id="PF24883">
    <property type="entry name" value="NPHP3_N"/>
    <property type="match status" value="1"/>
</dbReference>
<dbReference type="OrthoDB" id="4183771at2759"/>
<evidence type="ECO:0000259" key="4">
    <source>
        <dbReference type="Pfam" id="PF25053"/>
    </source>
</evidence>
<keyword evidence="6" id="KW-1185">Reference proteome</keyword>
<keyword evidence="1" id="KW-0677">Repeat</keyword>
<protein>
    <submittedName>
        <fullName evidence="5">Uncharacterized protein</fullName>
    </submittedName>
</protein>
<reference evidence="5 6" key="1">
    <citation type="submission" date="2017-10" db="EMBL/GenBank/DDBJ databases">
        <title>Comparative genomics in systemic dimorphic fungi from Ajellomycetaceae.</title>
        <authorList>
            <person name="Munoz J.F."/>
            <person name="Mcewen J.G."/>
            <person name="Clay O.K."/>
            <person name="Cuomo C.A."/>
        </authorList>
    </citation>
    <scope>NUCLEOTIDE SEQUENCE [LARGE SCALE GENOMIC DNA]</scope>
    <source>
        <strain evidence="5 6">UAMH5409</strain>
    </source>
</reference>
<dbReference type="Proteomes" id="UP000223968">
    <property type="component" value="Unassembled WGS sequence"/>
</dbReference>
<dbReference type="InterPro" id="IPR056693">
    <property type="entry name" value="DUF7791"/>
</dbReference>
<dbReference type="SUPFAM" id="SSF52540">
    <property type="entry name" value="P-loop containing nucleoside triphosphate hydrolases"/>
    <property type="match status" value="1"/>
</dbReference>
<dbReference type="STRING" id="1447875.A0A2B7XV40"/>